<keyword evidence="2" id="KW-1185">Reference proteome</keyword>
<sequence>MQTSAIREVLLATAGVQTVGAVGVVELAEGGHVVTARLGFGPSTPAGDVVAILEAVRAGIRAVSPDAVDIVLEPEIAAPRGDANPPTDVFVIRGAD</sequence>
<dbReference type="RefSeq" id="WP_255160836.1">
    <property type="nucleotide sequence ID" value="NZ_CP101497.1"/>
</dbReference>
<evidence type="ECO:0000313" key="1">
    <source>
        <dbReference type="EMBL" id="UTT63703.1"/>
    </source>
</evidence>
<name>A0ABY5FZK0_9MICO</name>
<evidence type="ECO:0000313" key="2">
    <source>
        <dbReference type="Proteomes" id="UP001060039"/>
    </source>
</evidence>
<accession>A0ABY5FZK0</accession>
<protein>
    <submittedName>
        <fullName evidence="1">Uncharacterized protein</fullName>
    </submittedName>
</protein>
<dbReference type="EMBL" id="CP101497">
    <property type="protein sequence ID" value="UTT63703.1"/>
    <property type="molecule type" value="Genomic_DNA"/>
</dbReference>
<dbReference type="Proteomes" id="UP001060039">
    <property type="component" value="Chromosome"/>
</dbReference>
<organism evidence="1 2">
    <name type="scientific">Microcella humidisoli</name>
    <dbReference type="NCBI Taxonomy" id="2963406"/>
    <lineage>
        <taxon>Bacteria</taxon>
        <taxon>Bacillati</taxon>
        <taxon>Actinomycetota</taxon>
        <taxon>Actinomycetes</taxon>
        <taxon>Micrococcales</taxon>
        <taxon>Microbacteriaceae</taxon>
        <taxon>Microcella</taxon>
    </lineage>
</organism>
<proteinExistence type="predicted"/>
<gene>
    <name evidence="1" type="ORF">NNL39_06310</name>
</gene>
<reference evidence="1" key="1">
    <citation type="submission" date="2022-07" db="EMBL/GenBank/DDBJ databases">
        <title>Taxonomic analysis of Microcella humidisoli nov. sp., isolated from riverside soil.</title>
        <authorList>
            <person name="Molina K.M."/>
            <person name="Kim S.B."/>
        </authorList>
    </citation>
    <scope>NUCLEOTIDE SEQUENCE</scope>
    <source>
        <strain evidence="1">MMS21-STM10</strain>
    </source>
</reference>